<keyword evidence="3" id="KW-1185">Reference proteome</keyword>
<protein>
    <submittedName>
        <fullName evidence="2">Uncharacterized protein</fullName>
    </submittedName>
</protein>
<accession>A0AAV7NCD9</accession>
<dbReference type="EMBL" id="JANPWB010000012">
    <property type="protein sequence ID" value="KAJ1112053.1"/>
    <property type="molecule type" value="Genomic_DNA"/>
</dbReference>
<proteinExistence type="predicted"/>
<name>A0AAV7NCD9_PLEWA</name>
<organism evidence="2 3">
    <name type="scientific">Pleurodeles waltl</name>
    <name type="common">Iberian ribbed newt</name>
    <dbReference type="NCBI Taxonomy" id="8319"/>
    <lineage>
        <taxon>Eukaryota</taxon>
        <taxon>Metazoa</taxon>
        <taxon>Chordata</taxon>
        <taxon>Craniata</taxon>
        <taxon>Vertebrata</taxon>
        <taxon>Euteleostomi</taxon>
        <taxon>Amphibia</taxon>
        <taxon>Batrachia</taxon>
        <taxon>Caudata</taxon>
        <taxon>Salamandroidea</taxon>
        <taxon>Salamandridae</taxon>
        <taxon>Pleurodelinae</taxon>
        <taxon>Pleurodeles</taxon>
    </lineage>
</organism>
<evidence type="ECO:0000313" key="2">
    <source>
        <dbReference type="EMBL" id="KAJ1112053.1"/>
    </source>
</evidence>
<gene>
    <name evidence="2" type="ORF">NDU88_000324</name>
</gene>
<feature type="compositionally biased region" description="Polar residues" evidence="1">
    <location>
        <begin position="153"/>
        <end position="162"/>
    </location>
</feature>
<dbReference type="Proteomes" id="UP001066276">
    <property type="component" value="Chromosome 8"/>
</dbReference>
<sequence length="162" mass="16561">MSLCGHPGAAPSVQGPSLGPGRHCPFNLRDSACGARPQCPPGLPVYLRSGGAPRVFYTDASEWAPRGGPANAGTFSRAGAALPLQSAGLHTRSATPAPSRAREAPSVRRRGVRKGNSVGGDSATGTQSRPPFYFSFPPEPVGPRRKIGACLSQPLTSTGSSG</sequence>
<feature type="region of interest" description="Disordered" evidence="1">
    <location>
        <begin position="1"/>
        <end position="21"/>
    </location>
</feature>
<dbReference type="AlphaFoldDB" id="A0AAV7NCD9"/>
<reference evidence="2" key="1">
    <citation type="journal article" date="2022" name="bioRxiv">
        <title>Sequencing and chromosome-scale assembly of the giantPleurodeles waltlgenome.</title>
        <authorList>
            <person name="Brown T."/>
            <person name="Elewa A."/>
            <person name="Iarovenko S."/>
            <person name="Subramanian E."/>
            <person name="Araus A.J."/>
            <person name="Petzold A."/>
            <person name="Susuki M."/>
            <person name="Suzuki K.-i.T."/>
            <person name="Hayashi T."/>
            <person name="Toyoda A."/>
            <person name="Oliveira C."/>
            <person name="Osipova E."/>
            <person name="Leigh N.D."/>
            <person name="Simon A."/>
            <person name="Yun M.H."/>
        </authorList>
    </citation>
    <scope>NUCLEOTIDE SEQUENCE</scope>
    <source>
        <strain evidence="2">20211129_DDA</strain>
        <tissue evidence="2">Liver</tissue>
    </source>
</reference>
<comment type="caution">
    <text evidence="2">The sequence shown here is derived from an EMBL/GenBank/DDBJ whole genome shotgun (WGS) entry which is preliminary data.</text>
</comment>
<evidence type="ECO:0000256" key="1">
    <source>
        <dbReference type="SAM" id="MobiDB-lite"/>
    </source>
</evidence>
<feature type="region of interest" description="Disordered" evidence="1">
    <location>
        <begin position="88"/>
        <end position="162"/>
    </location>
</feature>
<evidence type="ECO:0000313" key="3">
    <source>
        <dbReference type="Proteomes" id="UP001066276"/>
    </source>
</evidence>